<organism evidence="16 17">
    <name type="scientific">Conoideocrella luteorostrata</name>
    <dbReference type="NCBI Taxonomy" id="1105319"/>
    <lineage>
        <taxon>Eukaryota</taxon>
        <taxon>Fungi</taxon>
        <taxon>Dikarya</taxon>
        <taxon>Ascomycota</taxon>
        <taxon>Pezizomycotina</taxon>
        <taxon>Sordariomycetes</taxon>
        <taxon>Hypocreomycetidae</taxon>
        <taxon>Hypocreales</taxon>
        <taxon>Clavicipitaceae</taxon>
        <taxon>Conoideocrella</taxon>
    </lineage>
</organism>
<proteinExistence type="inferred from homology"/>
<sequence length="675" mass="75870">MVRLMDGFANMNFQLPSIFQQHAGYNASASNGTVPDSTGDPSASFPAGAMDSFLLTAGQASPLMQLVLFVYRMLGSQLGLDPSLVLTLLGFVWGFSKIGSQIYNHTSDFIERHFMCVMYVSEYDHMYRHILKWLAQQQSIRNSRYLMAETVWKSAWDGEEELAAAVFFTDGGDGDGDHKYLNFSNQAAKSSPRFVPAMGLPQVADEARTEPIKRLLEEAKQLYYHDTHQKTAIYRPKIKERRRDYSMWQQAARRPVRPMRTVVLDDQEKHSILADLNEYLHPATPKWYASRGIPLRRGYLFHGPPGTGKTSFSFALAGVFGIDIYVISLQDVNVTEEDLALLFTELPRRCIVLLEDIDTAGLRRDNEDDGKETDDKKAEEKKAEEKKAEEKRADENKADENKSDEKKSDREEGEAQTNGVTDAKNDESKPVTNGTTDRSTEEEKKKTKKNKEEEKANSHEDSSDASDSDDSSEDDRRTRQRQMRRRRAANKKKSGSGKKLLPADNISLSGLLNAIDGVASHEGRVLIMTTNKPESLDEALIRPGRVDVQVAFKNASSKQAKELFCRMYEEAAPPKPRKDAGSSDSNKAAKDEKTDKVAKMLTRHGQKIDVTAEEVNSISKTFGERIPEGMFSPAEIQGFLLKRKTDPRKALEEMGSWVEGLIKQKETNSKVVTVQ</sequence>
<dbReference type="InterPro" id="IPR003960">
    <property type="entry name" value="ATPase_AAA_CS"/>
</dbReference>
<keyword evidence="8" id="KW-1133">Transmembrane helix</keyword>
<dbReference type="GO" id="GO:0005743">
    <property type="term" value="C:mitochondrial inner membrane"/>
    <property type="evidence" value="ECO:0007669"/>
    <property type="project" value="UniProtKB-SubCell"/>
</dbReference>
<dbReference type="PROSITE" id="PS00674">
    <property type="entry name" value="AAA"/>
    <property type="match status" value="1"/>
</dbReference>
<gene>
    <name evidence="16" type="ORF">QQS21_002707</name>
</gene>
<comment type="catalytic activity">
    <reaction evidence="11">
        <text>ATP + H2O = ADP + phosphate + H(+)</text>
        <dbReference type="Rhea" id="RHEA:13065"/>
        <dbReference type="ChEBI" id="CHEBI:15377"/>
        <dbReference type="ChEBI" id="CHEBI:15378"/>
        <dbReference type="ChEBI" id="CHEBI:30616"/>
        <dbReference type="ChEBI" id="CHEBI:43474"/>
        <dbReference type="ChEBI" id="CHEBI:456216"/>
    </reaction>
    <physiologicalReaction direction="left-to-right" evidence="11">
        <dbReference type="Rhea" id="RHEA:13066"/>
    </physiologicalReaction>
</comment>
<dbReference type="SMART" id="SM01024">
    <property type="entry name" value="BCS1_N"/>
    <property type="match status" value="1"/>
</dbReference>
<evidence type="ECO:0000256" key="8">
    <source>
        <dbReference type="ARBA" id="ARBA00022989"/>
    </source>
</evidence>
<dbReference type="AlphaFoldDB" id="A0AAJ0FX05"/>
<dbReference type="GO" id="GO:0016887">
    <property type="term" value="F:ATP hydrolysis activity"/>
    <property type="evidence" value="ECO:0007669"/>
    <property type="project" value="InterPro"/>
</dbReference>
<evidence type="ECO:0000259" key="14">
    <source>
        <dbReference type="SMART" id="SM00382"/>
    </source>
</evidence>
<keyword evidence="17" id="KW-1185">Reference proteome</keyword>
<feature type="compositionally biased region" description="Basic and acidic residues" evidence="13">
    <location>
        <begin position="576"/>
        <end position="595"/>
    </location>
</feature>
<keyword evidence="4 12" id="KW-0547">Nucleotide-binding</keyword>
<keyword evidence="7 12" id="KW-0067">ATP-binding</keyword>
<keyword evidence="3" id="KW-0812">Transmembrane</keyword>
<evidence type="ECO:0000256" key="13">
    <source>
        <dbReference type="SAM" id="MobiDB-lite"/>
    </source>
</evidence>
<dbReference type="Gene3D" id="3.40.50.300">
    <property type="entry name" value="P-loop containing nucleotide triphosphate hydrolases"/>
    <property type="match status" value="2"/>
</dbReference>
<feature type="compositionally biased region" description="Basic residues" evidence="13">
    <location>
        <begin position="478"/>
        <end position="496"/>
    </location>
</feature>
<dbReference type="SMART" id="SM00382">
    <property type="entry name" value="AAA"/>
    <property type="match status" value="1"/>
</dbReference>
<dbReference type="Pfam" id="PF25426">
    <property type="entry name" value="AAA_lid_BCS1"/>
    <property type="match status" value="1"/>
</dbReference>
<keyword evidence="5" id="KW-0999">Mitochondrion inner membrane</keyword>
<evidence type="ECO:0000313" key="16">
    <source>
        <dbReference type="EMBL" id="KAK2608718.1"/>
    </source>
</evidence>
<dbReference type="InterPro" id="IPR027417">
    <property type="entry name" value="P-loop_NTPase"/>
</dbReference>
<accession>A0AAJ0FX05</accession>
<dbReference type="PANTHER" id="PTHR23070">
    <property type="entry name" value="BCS1 AAA-TYPE ATPASE"/>
    <property type="match status" value="1"/>
</dbReference>
<comment type="similarity">
    <text evidence="2">Belongs to the AAA ATPase family. BCS1 subfamily.</text>
</comment>
<evidence type="ECO:0000259" key="15">
    <source>
        <dbReference type="SMART" id="SM01024"/>
    </source>
</evidence>
<dbReference type="SUPFAM" id="SSF52540">
    <property type="entry name" value="P-loop containing nucleoside triphosphate hydrolases"/>
    <property type="match status" value="1"/>
</dbReference>
<evidence type="ECO:0000256" key="3">
    <source>
        <dbReference type="ARBA" id="ARBA00022692"/>
    </source>
</evidence>
<evidence type="ECO:0000256" key="7">
    <source>
        <dbReference type="ARBA" id="ARBA00022840"/>
    </source>
</evidence>
<dbReference type="InterPro" id="IPR014851">
    <property type="entry name" value="BCS1_N"/>
</dbReference>
<dbReference type="InterPro" id="IPR057495">
    <property type="entry name" value="AAA_lid_BCS1"/>
</dbReference>
<dbReference type="InterPro" id="IPR050747">
    <property type="entry name" value="Mitochondrial_chaperone_BCS1"/>
</dbReference>
<evidence type="ECO:0000256" key="9">
    <source>
        <dbReference type="ARBA" id="ARBA00023128"/>
    </source>
</evidence>
<name>A0AAJ0FX05_9HYPO</name>
<keyword evidence="10" id="KW-0472">Membrane</keyword>
<feature type="region of interest" description="Disordered" evidence="13">
    <location>
        <begin position="571"/>
        <end position="595"/>
    </location>
</feature>
<dbReference type="InterPro" id="IPR003959">
    <property type="entry name" value="ATPase_AAA_core"/>
</dbReference>
<evidence type="ECO:0000256" key="5">
    <source>
        <dbReference type="ARBA" id="ARBA00022792"/>
    </source>
</evidence>
<comment type="subcellular location">
    <subcellularLocation>
        <location evidence="1">Mitochondrion inner membrane</location>
        <topology evidence="1">Single-pass membrane protein</topology>
    </subcellularLocation>
</comment>
<dbReference type="GO" id="GO:0005524">
    <property type="term" value="F:ATP binding"/>
    <property type="evidence" value="ECO:0007669"/>
    <property type="project" value="UniProtKB-KW"/>
</dbReference>
<evidence type="ECO:0008006" key="18">
    <source>
        <dbReference type="Google" id="ProtNLM"/>
    </source>
</evidence>
<dbReference type="Pfam" id="PF08740">
    <property type="entry name" value="BCS1_N"/>
    <property type="match status" value="2"/>
</dbReference>
<comment type="caution">
    <text evidence="16">The sequence shown here is derived from an EMBL/GenBank/DDBJ whole genome shotgun (WGS) entry which is preliminary data.</text>
</comment>
<dbReference type="Pfam" id="PF00004">
    <property type="entry name" value="AAA"/>
    <property type="match status" value="2"/>
</dbReference>
<dbReference type="InterPro" id="IPR003593">
    <property type="entry name" value="AAA+_ATPase"/>
</dbReference>
<dbReference type="Proteomes" id="UP001251528">
    <property type="component" value="Unassembled WGS sequence"/>
</dbReference>
<feature type="compositionally biased region" description="Basic and acidic residues" evidence="13">
    <location>
        <begin position="373"/>
        <end position="410"/>
    </location>
</feature>
<reference evidence="16" key="1">
    <citation type="submission" date="2023-06" db="EMBL/GenBank/DDBJ databases">
        <title>Conoideocrella luteorostrata (Hypocreales: Clavicipitaceae), a potential biocontrol fungus for elongate hemlock scale in United States Christmas tree production areas.</title>
        <authorList>
            <person name="Barrett H."/>
            <person name="Lovett B."/>
            <person name="Macias A.M."/>
            <person name="Stajich J.E."/>
            <person name="Kasson M.T."/>
        </authorList>
    </citation>
    <scope>NUCLEOTIDE SEQUENCE</scope>
    <source>
        <strain evidence="16">ARSEF 14590</strain>
    </source>
</reference>
<feature type="domain" description="AAA+ ATPase" evidence="14">
    <location>
        <begin position="295"/>
        <end position="556"/>
    </location>
</feature>
<evidence type="ECO:0000256" key="1">
    <source>
        <dbReference type="ARBA" id="ARBA00004434"/>
    </source>
</evidence>
<evidence type="ECO:0000256" key="2">
    <source>
        <dbReference type="ARBA" id="ARBA00007448"/>
    </source>
</evidence>
<evidence type="ECO:0000313" key="17">
    <source>
        <dbReference type="Proteomes" id="UP001251528"/>
    </source>
</evidence>
<evidence type="ECO:0000256" key="4">
    <source>
        <dbReference type="ARBA" id="ARBA00022741"/>
    </source>
</evidence>
<evidence type="ECO:0000256" key="11">
    <source>
        <dbReference type="ARBA" id="ARBA00048778"/>
    </source>
</evidence>
<keyword evidence="6" id="KW-0378">Hydrolase</keyword>
<protein>
    <recommendedName>
        <fullName evidence="18">P-loop containing nucleoside triphosphate hydrolase protein</fullName>
    </recommendedName>
</protein>
<evidence type="ECO:0000256" key="6">
    <source>
        <dbReference type="ARBA" id="ARBA00022801"/>
    </source>
</evidence>
<feature type="domain" description="BCS1 N-terminal" evidence="15">
    <location>
        <begin position="87"/>
        <end position="262"/>
    </location>
</feature>
<keyword evidence="9" id="KW-0496">Mitochondrion</keyword>
<evidence type="ECO:0000256" key="12">
    <source>
        <dbReference type="RuleBase" id="RU003651"/>
    </source>
</evidence>
<dbReference type="EMBL" id="JASWJB010000033">
    <property type="protein sequence ID" value="KAK2608718.1"/>
    <property type="molecule type" value="Genomic_DNA"/>
</dbReference>
<feature type="region of interest" description="Disordered" evidence="13">
    <location>
        <begin position="363"/>
        <end position="506"/>
    </location>
</feature>
<feature type="compositionally biased region" description="Acidic residues" evidence="13">
    <location>
        <begin position="463"/>
        <end position="473"/>
    </location>
</feature>
<evidence type="ECO:0000256" key="10">
    <source>
        <dbReference type="ARBA" id="ARBA00023136"/>
    </source>
</evidence>
<feature type="compositionally biased region" description="Basic and acidic residues" evidence="13">
    <location>
        <begin position="438"/>
        <end position="462"/>
    </location>
</feature>